<keyword evidence="3" id="KW-1185">Reference proteome</keyword>
<protein>
    <recommendedName>
        <fullName evidence="1">ATPase AAA-type core domain-containing protein</fullName>
    </recommendedName>
</protein>
<dbReference type="PANTHER" id="PTHR43581">
    <property type="entry name" value="ATP/GTP PHOSPHATASE"/>
    <property type="match status" value="1"/>
</dbReference>
<dbReference type="PANTHER" id="PTHR43581:SF2">
    <property type="entry name" value="EXCINUCLEASE ATPASE SUBUNIT"/>
    <property type="match status" value="1"/>
</dbReference>
<proteinExistence type="predicted"/>
<dbReference type="Pfam" id="PF13304">
    <property type="entry name" value="AAA_21"/>
    <property type="match status" value="1"/>
</dbReference>
<evidence type="ECO:0000313" key="3">
    <source>
        <dbReference type="Proteomes" id="UP000319576"/>
    </source>
</evidence>
<dbReference type="AlphaFoldDB" id="A0A517XLC2"/>
<dbReference type="Proteomes" id="UP000319576">
    <property type="component" value="Chromosome"/>
</dbReference>
<dbReference type="KEGG" id="uli:ETAA1_01970"/>
<feature type="domain" description="ATPase AAA-type core" evidence="1">
    <location>
        <begin position="14"/>
        <end position="96"/>
    </location>
</feature>
<organism evidence="2 3">
    <name type="scientific">Urbifossiella limnaea</name>
    <dbReference type="NCBI Taxonomy" id="2528023"/>
    <lineage>
        <taxon>Bacteria</taxon>
        <taxon>Pseudomonadati</taxon>
        <taxon>Planctomycetota</taxon>
        <taxon>Planctomycetia</taxon>
        <taxon>Gemmatales</taxon>
        <taxon>Gemmataceae</taxon>
        <taxon>Urbifossiella</taxon>
    </lineage>
</organism>
<dbReference type="InterPro" id="IPR003959">
    <property type="entry name" value="ATPase_AAA_core"/>
</dbReference>
<dbReference type="InterPro" id="IPR027417">
    <property type="entry name" value="P-loop_NTPase"/>
</dbReference>
<dbReference type="InterPro" id="IPR051396">
    <property type="entry name" value="Bact_Antivir_Def_Nuclease"/>
</dbReference>
<sequence length="209" mass="23848">MRPKPRVEFLTPFGWVPLRQLGYGYQTLIAWMLDFVSRMVERYPDSPDPLKEPAICVVDEIDLHLHPAWQRKLIGFLSERFPNTQFIATAHSPLVVQAAENANIAVLKREGDHVVIHNDVDDIRNWRVDQILTSDLFGLESARSPEVEKKLKRQEQLAGKARLTLAEKKELKELQDQIDRLPVGRSAAENEELAAIRQALDALRATSPK</sequence>
<dbReference type="SUPFAM" id="SSF52540">
    <property type="entry name" value="P-loop containing nucleoside triphosphate hydrolases"/>
    <property type="match status" value="1"/>
</dbReference>
<dbReference type="EMBL" id="CP036273">
    <property type="protein sequence ID" value="QDU18312.1"/>
    <property type="molecule type" value="Genomic_DNA"/>
</dbReference>
<name>A0A517XLC2_9BACT</name>
<reference evidence="2 3" key="1">
    <citation type="submission" date="2019-02" db="EMBL/GenBank/DDBJ databases">
        <title>Deep-cultivation of Planctomycetes and their phenomic and genomic characterization uncovers novel biology.</title>
        <authorList>
            <person name="Wiegand S."/>
            <person name="Jogler M."/>
            <person name="Boedeker C."/>
            <person name="Pinto D."/>
            <person name="Vollmers J."/>
            <person name="Rivas-Marin E."/>
            <person name="Kohn T."/>
            <person name="Peeters S.H."/>
            <person name="Heuer A."/>
            <person name="Rast P."/>
            <person name="Oberbeckmann S."/>
            <person name="Bunk B."/>
            <person name="Jeske O."/>
            <person name="Meyerdierks A."/>
            <person name="Storesund J.E."/>
            <person name="Kallscheuer N."/>
            <person name="Luecker S."/>
            <person name="Lage O.M."/>
            <person name="Pohl T."/>
            <person name="Merkel B.J."/>
            <person name="Hornburger P."/>
            <person name="Mueller R.-W."/>
            <person name="Bruemmer F."/>
            <person name="Labrenz M."/>
            <person name="Spormann A.M."/>
            <person name="Op den Camp H."/>
            <person name="Overmann J."/>
            <person name="Amann R."/>
            <person name="Jetten M.S.M."/>
            <person name="Mascher T."/>
            <person name="Medema M.H."/>
            <person name="Devos D.P."/>
            <person name="Kaster A.-K."/>
            <person name="Ovreas L."/>
            <person name="Rohde M."/>
            <person name="Galperin M.Y."/>
            <person name="Jogler C."/>
        </authorList>
    </citation>
    <scope>NUCLEOTIDE SEQUENCE [LARGE SCALE GENOMIC DNA]</scope>
    <source>
        <strain evidence="2 3">ETA_A1</strain>
    </source>
</reference>
<dbReference type="GO" id="GO:0005524">
    <property type="term" value="F:ATP binding"/>
    <property type="evidence" value="ECO:0007669"/>
    <property type="project" value="InterPro"/>
</dbReference>
<evidence type="ECO:0000259" key="1">
    <source>
        <dbReference type="Pfam" id="PF13304"/>
    </source>
</evidence>
<gene>
    <name evidence="2" type="ORF">ETAA1_01970</name>
</gene>
<evidence type="ECO:0000313" key="2">
    <source>
        <dbReference type="EMBL" id="QDU18312.1"/>
    </source>
</evidence>
<dbReference type="Gene3D" id="3.40.50.300">
    <property type="entry name" value="P-loop containing nucleotide triphosphate hydrolases"/>
    <property type="match status" value="1"/>
</dbReference>
<accession>A0A517XLC2</accession>
<dbReference type="GO" id="GO:0016887">
    <property type="term" value="F:ATP hydrolysis activity"/>
    <property type="evidence" value="ECO:0007669"/>
    <property type="project" value="InterPro"/>
</dbReference>
<dbReference type="RefSeq" id="WP_238389340.1">
    <property type="nucleotide sequence ID" value="NZ_CP036273.1"/>
</dbReference>